<name>A0A1B1USK4_9BRAD</name>
<sequence>MQDMSRQLEKLRVEAEDCALISKLATDPHKRELFEKLAAHLTVLAGEIEHAIAERLSRGEA</sequence>
<evidence type="ECO:0000313" key="2">
    <source>
        <dbReference type="Proteomes" id="UP000092839"/>
    </source>
</evidence>
<dbReference type="Proteomes" id="UP000092839">
    <property type="component" value="Chromosome"/>
</dbReference>
<organism evidence="1 2">
    <name type="scientific">Bradyrhizobium icense</name>
    <dbReference type="NCBI Taxonomy" id="1274631"/>
    <lineage>
        <taxon>Bacteria</taxon>
        <taxon>Pseudomonadati</taxon>
        <taxon>Pseudomonadota</taxon>
        <taxon>Alphaproteobacteria</taxon>
        <taxon>Hyphomicrobiales</taxon>
        <taxon>Nitrobacteraceae</taxon>
        <taxon>Bradyrhizobium</taxon>
    </lineage>
</organism>
<protein>
    <submittedName>
        <fullName evidence="1">Uncharacterized protein</fullName>
    </submittedName>
</protein>
<proteinExistence type="predicted"/>
<accession>A0A1B1USK4</accession>
<dbReference type="KEGG" id="bic:LMTR13_22470"/>
<gene>
    <name evidence="1" type="ORF">LMTR13_22470</name>
</gene>
<keyword evidence="2" id="KW-1185">Reference proteome</keyword>
<dbReference type="EMBL" id="CP016428">
    <property type="protein sequence ID" value="ANW05782.1"/>
    <property type="molecule type" value="Genomic_DNA"/>
</dbReference>
<dbReference type="OrthoDB" id="8255879at2"/>
<evidence type="ECO:0000313" key="1">
    <source>
        <dbReference type="EMBL" id="ANW05782.1"/>
    </source>
</evidence>
<reference evidence="1 2" key="1">
    <citation type="submission" date="2016-07" db="EMBL/GenBank/DDBJ databases">
        <title>Complete genome sequence of Bradyrhizobium icense LMTR 13T, a potential inoculant strain isolated from lima bean (Phaseolus lunatus) in Peru.</title>
        <authorList>
            <person name="Ormeno-Orrillo E."/>
            <person name="Duran D."/>
            <person name="Rogel M.A."/>
            <person name="Rey L."/>
            <person name="Imperial J."/>
            <person name="Ruiz-Argueso T."/>
            <person name="Martinez-Romero E."/>
        </authorList>
    </citation>
    <scope>NUCLEOTIDE SEQUENCE [LARGE SCALE GENOMIC DNA]</scope>
    <source>
        <strain evidence="1 2">LMTR 13</strain>
    </source>
</reference>
<dbReference type="AlphaFoldDB" id="A0A1B1USK4"/>